<dbReference type="GO" id="GO:0006508">
    <property type="term" value="P:proteolysis"/>
    <property type="evidence" value="ECO:0007669"/>
    <property type="project" value="InterPro"/>
</dbReference>
<name>A0A1M2V7P1_TRAPU</name>
<evidence type="ECO:0000313" key="4">
    <source>
        <dbReference type="EMBL" id="OJT03618.1"/>
    </source>
</evidence>
<protein>
    <recommendedName>
        <fullName evidence="3">Peptidase A1 domain-containing protein</fullName>
    </recommendedName>
</protein>
<dbReference type="Pfam" id="PF00026">
    <property type="entry name" value="Asp"/>
    <property type="match status" value="1"/>
</dbReference>
<dbReference type="STRING" id="154538.A0A1M2V7P1"/>
<dbReference type="EMBL" id="MNAD01001602">
    <property type="protein sequence ID" value="OJT03618.1"/>
    <property type="molecule type" value="Genomic_DNA"/>
</dbReference>
<dbReference type="Proteomes" id="UP000184267">
    <property type="component" value="Unassembled WGS sequence"/>
</dbReference>
<dbReference type="AlphaFoldDB" id="A0A1M2V7P1"/>
<dbReference type="PANTHER" id="PTHR47966">
    <property type="entry name" value="BETA-SITE APP-CLEAVING ENZYME, ISOFORM A-RELATED"/>
    <property type="match status" value="1"/>
</dbReference>
<dbReference type="PANTHER" id="PTHR47966:SF51">
    <property type="entry name" value="BETA-SITE APP-CLEAVING ENZYME, ISOFORM A-RELATED"/>
    <property type="match status" value="1"/>
</dbReference>
<dbReference type="PROSITE" id="PS51767">
    <property type="entry name" value="PEPTIDASE_A1"/>
    <property type="match status" value="1"/>
</dbReference>
<evidence type="ECO:0000259" key="3">
    <source>
        <dbReference type="PROSITE" id="PS51767"/>
    </source>
</evidence>
<comment type="similarity">
    <text evidence="1">Belongs to the peptidase A1 family.</text>
</comment>
<feature type="domain" description="Peptidase A1" evidence="3">
    <location>
        <begin position="1"/>
        <end position="226"/>
    </location>
</feature>
<keyword evidence="5" id="KW-1185">Reference proteome</keyword>
<dbReference type="InterPro" id="IPR001461">
    <property type="entry name" value="Aspartic_peptidase_A1"/>
</dbReference>
<comment type="caution">
    <text evidence="4">The sequence shown here is derived from an EMBL/GenBank/DDBJ whole genome shotgun (WGS) entry which is preliminary data.</text>
</comment>
<dbReference type="GO" id="GO:0004190">
    <property type="term" value="F:aspartic-type endopeptidase activity"/>
    <property type="evidence" value="ECO:0007669"/>
    <property type="project" value="InterPro"/>
</dbReference>
<dbReference type="InterPro" id="IPR033121">
    <property type="entry name" value="PEPTIDASE_A1"/>
</dbReference>
<sequence>MLLNSHEQITLQRDTIDVSGQGQITIGQLPEGVDNSSLTWVPVRLYDASVGGLSPPSFAPNEVYPLRWEVELDGVYLDDKLLPVSTQDAVGIPNPSLSALIDTGNSILRGPNDVVNTILSTVSPAFAADTSAQPVFPCTDVHALAFQIGGVRFPVDPRDFVSQASGSSASGQAACAAGNIVATDAPRSGSLFSWNLGDPFLKSNLVVFYYGNLTHPSVDPPRMGFKSLVPTDAADLLEDAVGDAQKAGGNFESTSDAAPTASSLILEDATESAAKATRTAHGPLSATATSPSASATDTAQPNSAQMSFNYAVGSSIWNTLFPVIFGSVLREL</sequence>
<organism evidence="4 5">
    <name type="scientific">Trametes pubescens</name>
    <name type="common">White-rot fungus</name>
    <dbReference type="NCBI Taxonomy" id="154538"/>
    <lineage>
        <taxon>Eukaryota</taxon>
        <taxon>Fungi</taxon>
        <taxon>Dikarya</taxon>
        <taxon>Basidiomycota</taxon>
        <taxon>Agaricomycotina</taxon>
        <taxon>Agaricomycetes</taxon>
        <taxon>Polyporales</taxon>
        <taxon>Polyporaceae</taxon>
        <taxon>Trametes</taxon>
    </lineage>
</organism>
<accession>A0A1M2V7P1</accession>
<evidence type="ECO:0000256" key="2">
    <source>
        <dbReference type="SAM" id="MobiDB-lite"/>
    </source>
</evidence>
<dbReference type="SUPFAM" id="SSF50630">
    <property type="entry name" value="Acid proteases"/>
    <property type="match status" value="1"/>
</dbReference>
<dbReference type="Gene3D" id="2.40.70.10">
    <property type="entry name" value="Acid Proteases"/>
    <property type="match status" value="1"/>
</dbReference>
<dbReference type="InterPro" id="IPR021109">
    <property type="entry name" value="Peptidase_aspartic_dom_sf"/>
</dbReference>
<reference evidence="4 5" key="1">
    <citation type="submission" date="2016-10" db="EMBL/GenBank/DDBJ databases">
        <title>Genome sequence of the basidiomycete white-rot fungus Trametes pubescens.</title>
        <authorList>
            <person name="Makela M.R."/>
            <person name="Granchi Z."/>
            <person name="Peng M."/>
            <person name="De Vries R.P."/>
            <person name="Grigoriev I."/>
            <person name="Riley R."/>
            <person name="Hilden K."/>
        </authorList>
    </citation>
    <scope>NUCLEOTIDE SEQUENCE [LARGE SCALE GENOMIC DNA]</scope>
    <source>
        <strain evidence="4 5">FBCC735</strain>
    </source>
</reference>
<feature type="region of interest" description="Disordered" evidence="2">
    <location>
        <begin position="276"/>
        <end position="300"/>
    </location>
</feature>
<evidence type="ECO:0000313" key="5">
    <source>
        <dbReference type="Proteomes" id="UP000184267"/>
    </source>
</evidence>
<proteinExistence type="inferred from homology"/>
<gene>
    <name evidence="4" type="ORF">TRAPUB_5646</name>
</gene>
<dbReference type="OrthoDB" id="3089at2759"/>
<evidence type="ECO:0000256" key="1">
    <source>
        <dbReference type="ARBA" id="ARBA00007447"/>
    </source>
</evidence>
<feature type="compositionally biased region" description="Low complexity" evidence="2">
    <location>
        <begin position="285"/>
        <end position="299"/>
    </location>
</feature>